<dbReference type="Proteomes" id="UP001209878">
    <property type="component" value="Unassembled WGS sequence"/>
</dbReference>
<gene>
    <name evidence="1" type="ORF">NP493_1541g00032</name>
</gene>
<accession>A0AAD9NBH3</accession>
<sequence>MQQYDILLDVWYSSLPTCLTGDDHQGRNHCIVLYCKAEGYESDRNSGILGCAPLIGSYCRSFTTHERVPSGRHETKEVYTYLSHQLQSRQSKDTERRTLQSIDTLIMTKYCYTLHVYYNNSLHPSMDQRSKNSGLHCYSILNLKLVPTTT</sequence>
<evidence type="ECO:0000313" key="1">
    <source>
        <dbReference type="EMBL" id="KAK2162071.1"/>
    </source>
</evidence>
<comment type="caution">
    <text evidence="1">The sequence shown here is derived from an EMBL/GenBank/DDBJ whole genome shotgun (WGS) entry which is preliminary data.</text>
</comment>
<dbReference type="AlphaFoldDB" id="A0AAD9NBH3"/>
<evidence type="ECO:0000313" key="2">
    <source>
        <dbReference type="Proteomes" id="UP001209878"/>
    </source>
</evidence>
<keyword evidence="2" id="KW-1185">Reference proteome</keyword>
<proteinExistence type="predicted"/>
<reference evidence="1" key="1">
    <citation type="journal article" date="2023" name="Mol. Biol. Evol.">
        <title>Third-Generation Sequencing Reveals the Adaptive Role of the Epigenome in Three Deep-Sea Polychaetes.</title>
        <authorList>
            <person name="Perez M."/>
            <person name="Aroh O."/>
            <person name="Sun Y."/>
            <person name="Lan Y."/>
            <person name="Juniper S.K."/>
            <person name="Young C.R."/>
            <person name="Angers B."/>
            <person name="Qian P.Y."/>
        </authorList>
    </citation>
    <scope>NUCLEOTIDE SEQUENCE</scope>
    <source>
        <strain evidence="1">R07B-5</strain>
    </source>
</reference>
<protein>
    <submittedName>
        <fullName evidence="1">Uncharacterized protein</fullName>
    </submittedName>
</protein>
<organism evidence="1 2">
    <name type="scientific">Ridgeia piscesae</name>
    <name type="common">Tubeworm</name>
    <dbReference type="NCBI Taxonomy" id="27915"/>
    <lineage>
        <taxon>Eukaryota</taxon>
        <taxon>Metazoa</taxon>
        <taxon>Spiralia</taxon>
        <taxon>Lophotrochozoa</taxon>
        <taxon>Annelida</taxon>
        <taxon>Polychaeta</taxon>
        <taxon>Sedentaria</taxon>
        <taxon>Canalipalpata</taxon>
        <taxon>Sabellida</taxon>
        <taxon>Siboglinidae</taxon>
        <taxon>Ridgeia</taxon>
    </lineage>
</organism>
<name>A0AAD9NBH3_RIDPI</name>
<dbReference type="EMBL" id="JAODUO010001542">
    <property type="protein sequence ID" value="KAK2162071.1"/>
    <property type="molecule type" value="Genomic_DNA"/>
</dbReference>